<evidence type="ECO:0000259" key="1">
    <source>
        <dbReference type="Pfam" id="PF12728"/>
    </source>
</evidence>
<dbReference type="EMBL" id="BONW01000001">
    <property type="protein sequence ID" value="GIG85102.1"/>
    <property type="molecule type" value="Genomic_DNA"/>
</dbReference>
<name>A0ABQ4DRM3_9ACTN</name>
<comment type="caution">
    <text evidence="2">The sequence shown here is derived from an EMBL/GenBank/DDBJ whole genome shotgun (WGS) entry which is preliminary data.</text>
</comment>
<gene>
    <name evidence="2" type="ORF">Pen02_00380</name>
</gene>
<proteinExistence type="predicted"/>
<sequence length="67" mass="7423">MSTADNRVVLTIEEAAKRLGIGRTTMYALVMTGEIRSVTIGRLRRVPVRCLDEYVTTLLDQPMTPAA</sequence>
<dbReference type="InterPro" id="IPR010093">
    <property type="entry name" value="SinI_DNA-bd"/>
</dbReference>
<feature type="domain" description="Helix-turn-helix" evidence="1">
    <location>
        <begin position="9"/>
        <end position="56"/>
    </location>
</feature>
<accession>A0ABQ4DRM3</accession>
<dbReference type="Pfam" id="PF12728">
    <property type="entry name" value="HTH_17"/>
    <property type="match status" value="1"/>
</dbReference>
<evidence type="ECO:0000313" key="3">
    <source>
        <dbReference type="Proteomes" id="UP000646749"/>
    </source>
</evidence>
<dbReference type="RefSeq" id="WP_203863821.1">
    <property type="nucleotide sequence ID" value="NZ_BONW01000001.1"/>
</dbReference>
<dbReference type="InterPro" id="IPR041657">
    <property type="entry name" value="HTH_17"/>
</dbReference>
<protein>
    <recommendedName>
        <fullName evidence="1">Helix-turn-helix domain-containing protein</fullName>
    </recommendedName>
</protein>
<keyword evidence="3" id="KW-1185">Reference proteome</keyword>
<dbReference type="NCBIfam" id="TIGR01764">
    <property type="entry name" value="excise"/>
    <property type="match status" value="1"/>
</dbReference>
<organism evidence="2 3">
    <name type="scientific">Plantactinospora endophytica</name>
    <dbReference type="NCBI Taxonomy" id="673535"/>
    <lineage>
        <taxon>Bacteria</taxon>
        <taxon>Bacillati</taxon>
        <taxon>Actinomycetota</taxon>
        <taxon>Actinomycetes</taxon>
        <taxon>Micromonosporales</taxon>
        <taxon>Micromonosporaceae</taxon>
        <taxon>Plantactinospora</taxon>
    </lineage>
</organism>
<reference evidence="2 3" key="1">
    <citation type="submission" date="2021-01" db="EMBL/GenBank/DDBJ databases">
        <title>Whole genome shotgun sequence of Plantactinospora endophytica NBRC 110450.</title>
        <authorList>
            <person name="Komaki H."/>
            <person name="Tamura T."/>
        </authorList>
    </citation>
    <scope>NUCLEOTIDE SEQUENCE [LARGE SCALE GENOMIC DNA]</scope>
    <source>
        <strain evidence="2 3">NBRC 110450</strain>
    </source>
</reference>
<evidence type="ECO:0000313" key="2">
    <source>
        <dbReference type="EMBL" id="GIG85102.1"/>
    </source>
</evidence>
<dbReference type="Proteomes" id="UP000646749">
    <property type="component" value="Unassembled WGS sequence"/>
</dbReference>